<evidence type="ECO:0000259" key="2">
    <source>
        <dbReference type="Pfam" id="PF26514"/>
    </source>
</evidence>
<keyword evidence="1" id="KW-1133">Transmembrane helix</keyword>
<evidence type="ECO:0000313" key="3">
    <source>
        <dbReference type="EMBL" id="NUB90132.1"/>
    </source>
</evidence>
<dbReference type="EMBL" id="JABURA010000001">
    <property type="protein sequence ID" value="NUB90132.1"/>
    <property type="molecule type" value="Genomic_DNA"/>
</dbReference>
<dbReference type="OrthoDB" id="293642at2157"/>
<dbReference type="RefSeq" id="WP_174701285.1">
    <property type="nucleotide sequence ID" value="NZ_JABURA010000001.1"/>
</dbReference>
<dbReference type="InterPro" id="IPR058486">
    <property type="entry name" value="DUF8173"/>
</dbReference>
<gene>
    <name evidence="3" type="ORF">HT576_03665</name>
</gene>
<dbReference type="AlphaFoldDB" id="A0A8J8KEM0"/>
<keyword evidence="1" id="KW-0812">Transmembrane</keyword>
<evidence type="ECO:0000256" key="1">
    <source>
        <dbReference type="SAM" id="Phobius"/>
    </source>
</evidence>
<protein>
    <submittedName>
        <fullName evidence="3">Polymer-forming cytoskeletal protein</fullName>
    </submittedName>
</protein>
<reference evidence="3" key="1">
    <citation type="submission" date="2020-06" db="EMBL/GenBank/DDBJ databases">
        <title>Haloterrigena sp. nov., an extremely halophilic archaeon isolated from a saline sediment.</title>
        <authorList>
            <person name="Liu B.-B."/>
        </authorList>
    </citation>
    <scope>NUCLEOTIDE SEQUENCE</scope>
    <source>
        <strain evidence="3">SYSU A121-1</strain>
    </source>
</reference>
<keyword evidence="1" id="KW-0472">Membrane</keyword>
<comment type="caution">
    <text evidence="3">The sequence shown here is derived from an EMBL/GenBank/DDBJ whole genome shotgun (WGS) entry which is preliminary data.</text>
</comment>
<feature type="transmembrane region" description="Helical" evidence="1">
    <location>
        <begin position="321"/>
        <end position="339"/>
    </location>
</feature>
<dbReference type="Proteomes" id="UP000728647">
    <property type="component" value="Unassembled WGS sequence"/>
</dbReference>
<sequence length="361" mass="35621">MSGNSNSRTLLVIALAAVVVAGAVPATVAGQADRTGGTVVVEEGETVDSLEAFGGTVIVEGTVTGDVSAVAGDVRIDGTVEGDLEAVGGSVTIAGTVDGDVEAAGGSVTITEEGVVGGTTSIGAGTVVVDGTLEGDAEIGAETIQLGEGASIAGDLRYGGDLEGNTDAVAGTIEQDSSVGVDVAPTIQPIASWLFAAYALALNLVLGAALLALFPRFSDGVASRAASTPGRSGLVGLGVLIGVPVLLVAVALTVIGIPFSIVGAFLFALAVWLGLVYGRFAVGAWLLSLVGVGNRWLALVVGLVIGAALGLVPYVGDLLNLLVLLLGIGALAVGLFSHWRTARERDRESRGGVGPGGPTTD</sequence>
<feature type="transmembrane region" description="Helical" evidence="1">
    <location>
        <begin position="193"/>
        <end position="214"/>
    </location>
</feature>
<feature type="transmembrane region" description="Helical" evidence="1">
    <location>
        <begin position="296"/>
        <end position="315"/>
    </location>
</feature>
<evidence type="ECO:0000313" key="4">
    <source>
        <dbReference type="Proteomes" id="UP000728647"/>
    </source>
</evidence>
<proteinExistence type="predicted"/>
<name>A0A8J8KEM0_9EURY</name>
<accession>A0A8J8KEM0</accession>
<feature type="transmembrane region" description="Helical" evidence="1">
    <location>
        <begin position="265"/>
        <end position="289"/>
    </location>
</feature>
<feature type="domain" description="DUF8173" evidence="2">
    <location>
        <begin position="194"/>
        <end position="339"/>
    </location>
</feature>
<feature type="transmembrane region" description="Helical" evidence="1">
    <location>
        <begin position="234"/>
        <end position="259"/>
    </location>
</feature>
<organism evidence="3 4">
    <name type="scientific">Haloterrigena gelatinilytica</name>
    <dbReference type="NCBI Taxonomy" id="2741724"/>
    <lineage>
        <taxon>Archaea</taxon>
        <taxon>Methanobacteriati</taxon>
        <taxon>Methanobacteriota</taxon>
        <taxon>Stenosarchaea group</taxon>
        <taxon>Halobacteria</taxon>
        <taxon>Halobacteriales</taxon>
        <taxon>Natrialbaceae</taxon>
        <taxon>Haloterrigena</taxon>
    </lineage>
</organism>
<dbReference type="Pfam" id="PF26514">
    <property type="entry name" value="DUF8173"/>
    <property type="match status" value="1"/>
</dbReference>